<dbReference type="EMBL" id="CP003261">
    <property type="protein sequence ID" value="AGK96618.1"/>
    <property type="molecule type" value="Genomic_DNA"/>
</dbReference>
<dbReference type="KEGG" id="cpas:Clopa_1696"/>
<name>R4K226_CLOPA</name>
<proteinExistence type="predicted"/>
<dbReference type="HOGENOM" id="CLU_1530005_0_0_9"/>
<dbReference type="RefSeq" id="WP_015614937.1">
    <property type="nucleotide sequence ID" value="NC_021182.1"/>
</dbReference>
<dbReference type="PATRIC" id="fig|86416.3.peg.1671"/>
<reference evidence="1 2" key="1">
    <citation type="submission" date="2012-01" db="EMBL/GenBank/DDBJ databases">
        <title>Complete sequence of chromosome of Clostridium pasteurianum BC1.</title>
        <authorList>
            <consortium name="US DOE Joint Genome Institute"/>
            <person name="Lucas S."/>
            <person name="Han J."/>
            <person name="Lapidus A."/>
            <person name="Cheng J.-F."/>
            <person name="Goodwin L."/>
            <person name="Pitluck S."/>
            <person name="Peters L."/>
            <person name="Mikhailova N."/>
            <person name="Teshima H."/>
            <person name="Detter J.C."/>
            <person name="Han C."/>
            <person name="Tapia R."/>
            <person name="Land M."/>
            <person name="Hauser L."/>
            <person name="Kyrpides N."/>
            <person name="Ivanova N."/>
            <person name="Pagani I."/>
            <person name="Dunn J."/>
            <person name="Taghavi S."/>
            <person name="Francis A."/>
            <person name="van der Lelie D."/>
            <person name="Woyke T."/>
        </authorList>
    </citation>
    <scope>NUCLEOTIDE SEQUENCE [LARGE SCALE GENOMIC DNA]</scope>
    <source>
        <strain evidence="1 2">BC1</strain>
    </source>
</reference>
<dbReference type="Proteomes" id="UP000013523">
    <property type="component" value="Chromosome"/>
</dbReference>
<gene>
    <name evidence="1" type="ORF">Clopa_1696</name>
</gene>
<organism evidence="1 2">
    <name type="scientific">Clostridium pasteurianum BC1</name>
    <dbReference type="NCBI Taxonomy" id="86416"/>
    <lineage>
        <taxon>Bacteria</taxon>
        <taxon>Bacillati</taxon>
        <taxon>Bacillota</taxon>
        <taxon>Clostridia</taxon>
        <taxon>Eubacteriales</taxon>
        <taxon>Clostridiaceae</taxon>
        <taxon>Clostridium</taxon>
    </lineage>
</organism>
<evidence type="ECO:0000313" key="1">
    <source>
        <dbReference type="EMBL" id="AGK96618.1"/>
    </source>
</evidence>
<evidence type="ECO:0000313" key="2">
    <source>
        <dbReference type="Proteomes" id="UP000013523"/>
    </source>
</evidence>
<keyword evidence="2" id="KW-1185">Reference proteome</keyword>
<dbReference type="AlphaFoldDB" id="R4K226"/>
<dbReference type="STRING" id="86416.Clopa_1696"/>
<sequence>MFYNNKRIIYISLLILALILSFTIGKNMGKVTGKSNKVLAQTATVENKNYNTTLNIAGVDYAMSYNISNAFFIDKSTMNLNLNIQNSNNIDKLKVIAKDQNNNTLTINSNASNNENTLSYTVNLTDDVTKVNITVYPLNKDMASKNNLDFTTIPYQNTTLDVSLIKKNQIDNLQN</sequence>
<accession>R4K226</accession>
<protein>
    <submittedName>
        <fullName evidence="1">Uncharacterized protein</fullName>
    </submittedName>
</protein>